<comment type="caution">
    <text evidence="8">The sequence shown here is derived from an EMBL/GenBank/DDBJ whole genome shotgun (WGS) entry which is preliminary data.</text>
</comment>
<dbReference type="AlphaFoldDB" id="T0GYT1"/>
<dbReference type="Proteomes" id="UP000015524">
    <property type="component" value="Unassembled WGS sequence"/>
</dbReference>
<evidence type="ECO:0000256" key="4">
    <source>
        <dbReference type="ARBA" id="ARBA00022764"/>
    </source>
</evidence>
<dbReference type="NCBIfam" id="TIGR02771">
    <property type="entry name" value="TraF_Ti"/>
    <property type="match status" value="1"/>
</dbReference>
<dbReference type="GO" id="GO:0042597">
    <property type="term" value="C:periplasmic space"/>
    <property type="evidence" value="ECO:0007669"/>
    <property type="project" value="UniProtKB-SubCell"/>
</dbReference>
<proteinExistence type="inferred from homology"/>
<dbReference type="GO" id="GO:0006465">
    <property type="term" value="P:signal peptide processing"/>
    <property type="evidence" value="ECO:0007669"/>
    <property type="project" value="InterPro"/>
</dbReference>
<comment type="subcellular location">
    <subcellularLocation>
        <location evidence="1">Periplasm</location>
    </subcellularLocation>
</comment>
<feature type="chain" id="PRO_5009975896" description="Peptidase S26 domain-containing protein" evidence="6">
    <location>
        <begin position="29"/>
        <end position="177"/>
    </location>
</feature>
<dbReference type="OrthoDB" id="5360818at2"/>
<dbReference type="NCBIfam" id="NF010459">
    <property type="entry name" value="PRK13884.1"/>
    <property type="match status" value="1"/>
</dbReference>
<dbReference type="RefSeq" id="WP_021243381.1">
    <property type="nucleotide sequence ID" value="NZ_ATIB01000021.1"/>
</dbReference>
<dbReference type="Gene3D" id="2.10.109.10">
    <property type="entry name" value="Umud Fragment, subunit A"/>
    <property type="match status" value="1"/>
</dbReference>
<evidence type="ECO:0000259" key="7">
    <source>
        <dbReference type="Pfam" id="PF10502"/>
    </source>
</evidence>
<evidence type="ECO:0000256" key="1">
    <source>
        <dbReference type="ARBA" id="ARBA00004418"/>
    </source>
</evidence>
<dbReference type="PATRIC" id="fig|1114964.3.peg.349"/>
<dbReference type="InterPro" id="IPR019533">
    <property type="entry name" value="Peptidase_S26"/>
</dbReference>
<feature type="domain" description="Peptidase S26" evidence="7">
    <location>
        <begin position="15"/>
        <end position="171"/>
    </location>
</feature>
<evidence type="ECO:0000313" key="9">
    <source>
        <dbReference type="Proteomes" id="UP000015524"/>
    </source>
</evidence>
<keyword evidence="4" id="KW-0574">Periplasm</keyword>
<dbReference type="SUPFAM" id="SSF51306">
    <property type="entry name" value="LexA/Signal peptidase"/>
    <property type="match status" value="1"/>
</dbReference>
<feature type="signal peptide" evidence="6">
    <location>
        <begin position="1"/>
        <end position="28"/>
    </location>
</feature>
<evidence type="ECO:0000256" key="2">
    <source>
        <dbReference type="ARBA" id="ARBA00005849"/>
    </source>
</evidence>
<dbReference type="MEROPS" id="S26.014"/>
<evidence type="ECO:0000256" key="5">
    <source>
        <dbReference type="ARBA" id="ARBA00022971"/>
    </source>
</evidence>
<evidence type="ECO:0000256" key="3">
    <source>
        <dbReference type="ARBA" id="ARBA00022729"/>
    </source>
</evidence>
<dbReference type="GO" id="GO:0004252">
    <property type="term" value="F:serine-type endopeptidase activity"/>
    <property type="evidence" value="ECO:0007669"/>
    <property type="project" value="InterPro"/>
</dbReference>
<dbReference type="EMBL" id="ATIB01000021">
    <property type="protein sequence ID" value="EQB05827.1"/>
    <property type="molecule type" value="Genomic_DNA"/>
</dbReference>
<evidence type="ECO:0000313" key="8">
    <source>
        <dbReference type="EMBL" id="EQB05827.1"/>
    </source>
</evidence>
<keyword evidence="5" id="KW-0184">Conjugation</keyword>
<protein>
    <recommendedName>
        <fullName evidence="7">Peptidase S26 domain-containing protein</fullName>
    </recommendedName>
</protein>
<sequence length="177" mass="19064">MKRPSLKTIGRYTALSVFALSIAGVAAAAAGVRVNMTRSIPLGFYRTTSEPVQKGAYVMFCPPKRELFALALKRRYIEPGDCPGGSYPMMKRILAAKNDRVQIGANGVVINGVPVPNSIPRLHDGAGRPLPHFVGSGKVAAGDVIVIGESKVSFDSRYFGPIPREQISTVIRPIVTW</sequence>
<keyword evidence="3 6" id="KW-0732">Signal</keyword>
<dbReference type="InterPro" id="IPR036286">
    <property type="entry name" value="LexA/Signal_pep-like_sf"/>
</dbReference>
<evidence type="ECO:0000256" key="6">
    <source>
        <dbReference type="SAM" id="SignalP"/>
    </source>
</evidence>
<reference evidence="8 9" key="1">
    <citation type="journal article" date="2013" name="Genome Announc.">
        <title>Draft Genome Sequence of a Hexachlorocyclohexane-Degrading Bacterium, Sphingobium baderi Strain LL03T.</title>
        <authorList>
            <person name="Kaur J."/>
            <person name="Verma H."/>
            <person name="Tripathi C."/>
            <person name="Khurana J.P."/>
            <person name="Lal R."/>
        </authorList>
    </citation>
    <scope>NUCLEOTIDE SEQUENCE [LARGE SCALE GENOMIC DNA]</scope>
    <source>
        <strain evidence="8 9">LL03</strain>
    </source>
</reference>
<keyword evidence="9" id="KW-1185">Reference proteome</keyword>
<dbReference type="eggNOG" id="COG4959">
    <property type="taxonomic scope" value="Bacteria"/>
</dbReference>
<accession>T0GYT1</accession>
<dbReference type="InterPro" id="IPR014139">
    <property type="entry name" value="Peptidase_S26C_TraF"/>
</dbReference>
<organism evidence="8 9">
    <name type="scientific">Sphingobium baderi LL03</name>
    <dbReference type="NCBI Taxonomy" id="1114964"/>
    <lineage>
        <taxon>Bacteria</taxon>
        <taxon>Pseudomonadati</taxon>
        <taxon>Pseudomonadota</taxon>
        <taxon>Alphaproteobacteria</taxon>
        <taxon>Sphingomonadales</taxon>
        <taxon>Sphingomonadaceae</taxon>
        <taxon>Sphingobium</taxon>
    </lineage>
</organism>
<name>T0GYT1_9SPHN</name>
<comment type="similarity">
    <text evidence="2">Belongs to the peptidase S26C family.</text>
</comment>
<dbReference type="Pfam" id="PF10502">
    <property type="entry name" value="Peptidase_S26"/>
    <property type="match status" value="1"/>
</dbReference>
<gene>
    <name evidence="8" type="ORF">L485_01905</name>
</gene>